<dbReference type="Proteomes" id="UP000197138">
    <property type="component" value="Unassembled WGS sequence"/>
</dbReference>
<dbReference type="InterPro" id="IPR040359">
    <property type="entry name" value="GDU"/>
</dbReference>
<protein>
    <submittedName>
        <fullName evidence="9">Uncharacterized protein</fullName>
    </submittedName>
</protein>
<dbReference type="EMBL" id="PGOL01000479">
    <property type="protein sequence ID" value="PKI69876.1"/>
    <property type="molecule type" value="Genomic_DNA"/>
</dbReference>
<evidence type="ECO:0000313" key="11">
    <source>
        <dbReference type="Proteomes" id="UP000197138"/>
    </source>
</evidence>
<evidence type="ECO:0000313" key="10">
    <source>
        <dbReference type="EMBL" id="PKI69876.1"/>
    </source>
</evidence>
<evidence type="ECO:0000313" key="12">
    <source>
        <dbReference type="Proteomes" id="UP000233551"/>
    </source>
</evidence>
<organism evidence="9 11">
    <name type="scientific">Punica granatum</name>
    <name type="common">Pomegranate</name>
    <dbReference type="NCBI Taxonomy" id="22663"/>
    <lineage>
        <taxon>Eukaryota</taxon>
        <taxon>Viridiplantae</taxon>
        <taxon>Streptophyta</taxon>
        <taxon>Embryophyta</taxon>
        <taxon>Tracheophyta</taxon>
        <taxon>Spermatophyta</taxon>
        <taxon>Magnoliopsida</taxon>
        <taxon>eudicotyledons</taxon>
        <taxon>Gunneridae</taxon>
        <taxon>Pentapetalae</taxon>
        <taxon>rosids</taxon>
        <taxon>malvids</taxon>
        <taxon>Myrtales</taxon>
        <taxon>Lythraceae</taxon>
        <taxon>Punica</taxon>
    </lineage>
</organism>
<dbReference type="GO" id="GO:0080143">
    <property type="term" value="P:regulation of amino acid export"/>
    <property type="evidence" value="ECO:0007669"/>
    <property type="project" value="InterPro"/>
</dbReference>
<reference evidence="11" key="1">
    <citation type="journal article" date="2017" name="Plant J.">
        <title>The pomegranate (Punica granatum L.) genome and the genomics of punicalagin biosynthesis.</title>
        <authorList>
            <person name="Qin G."/>
            <person name="Xu C."/>
            <person name="Ming R."/>
            <person name="Tang H."/>
            <person name="Guyot R."/>
            <person name="Kramer E.M."/>
            <person name="Hu Y."/>
            <person name="Yi X."/>
            <person name="Qi Y."/>
            <person name="Xu X."/>
            <person name="Gao Z."/>
            <person name="Pan H."/>
            <person name="Jian J."/>
            <person name="Tian Y."/>
            <person name="Yue Z."/>
            <person name="Xu Y."/>
        </authorList>
    </citation>
    <scope>NUCLEOTIDE SEQUENCE [LARGE SCALE GENOMIC DNA]</scope>
    <source>
        <strain evidence="11">cv. Dabenzi</strain>
    </source>
</reference>
<keyword evidence="12" id="KW-1185">Reference proteome</keyword>
<feature type="transmembrane region" description="Helical" evidence="8">
    <location>
        <begin position="20"/>
        <end position="42"/>
    </location>
</feature>
<comment type="caution">
    <text evidence="9">The sequence shown here is derived from an EMBL/GenBank/DDBJ whole genome shotgun (WGS) entry which is preliminary data.</text>
</comment>
<keyword evidence="5" id="KW-0029">Amino-acid transport</keyword>
<evidence type="ECO:0000256" key="7">
    <source>
        <dbReference type="ARBA" id="ARBA00023136"/>
    </source>
</evidence>
<reference evidence="9" key="2">
    <citation type="submission" date="2017-06" db="EMBL/GenBank/DDBJ databases">
        <title>The pomegranate genome and the genomics of punicalagin biosynthesis.</title>
        <authorList>
            <person name="Xu C."/>
        </authorList>
    </citation>
    <scope>NUCLEOTIDE SEQUENCE [LARGE SCALE GENOMIC DNA]</scope>
    <source>
        <tissue evidence="9">Fresh leaf</tissue>
    </source>
</reference>
<comment type="subcellular location">
    <subcellularLocation>
        <location evidence="1">Membrane</location>
        <topology evidence="1">Single-pass membrane protein</topology>
    </subcellularLocation>
</comment>
<evidence type="ECO:0000256" key="1">
    <source>
        <dbReference type="ARBA" id="ARBA00004167"/>
    </source>
</evidence>
<evidence type="ECO:0000256" key="3">
    <source>
        <dbReference type="ARBA" id="ARBA00022448"/>
    </source>
</evidence>
<evidence type="ECO:0000256" key="4">
    <source>
        <dbReference type="ARBA" id="ARBA00022692"/>
    </source>
</evidence>
<keyword evidence="4 8" id="KW-0812">Transmembrane</keyword>
<dbReference type="PANTHER" id="PTHR33228:SF80">
    <property type="entry name" value="PROTEIN, PUTATIVE-RELATED"/>
    <property type="match status" value="1"/>
</dbReference>
<dbReference type="AlphaFoldDB" id="A0A218XJ00"/>
<evidence type="ECO:0000256" key="6">
    <source>
        <dbReference type="ARBA" id="ARBA00022989"/>
    </source>
</evidence>
<dbReference type="PANTHER" id="PTHR33228">
    <property type="entry name" value="PROTEIN GLUTAMINE DUMPER 4-RELATED"/>
    <property type="match status" value="1"/>
</dbReference>
<proteinExistence type="inferred from homology"/>
<keyword evidence="7 8" id="KW-0472">Membrane</keyword>
<evidence type="ECO:0000256" key="8">
    <source>
        <dbReference type="SAM" id="Phobius"/>
    </source>
</evidence>
<dbReference type="GO" id="GO:0016020">
    <property type="term" value="C:membrane"/>
    <property type="evidence" value="ECO:0007669"/>
    <property type="project" value="UniProtKB-SubCell"/>
</dbReference>
<keyword evidence="6 8" id="KW-1133">Transmembrane helix</keyword>
<evidence type="ECO:0000256" key="5">
    <source>
        <dbReference type="ARBA" id="ARBA00022970"/>
    </source>
</evidence>
<dbReference type="STRING" id="22663.A0A218XJ00"/>
<reference evidence="10 12" key="3">
    <citation type="submission" date="2017-11" db="EMBL/GenBank/DDBJ databases">
        <title>De-novo sequencing of pomegranate (Punica granatum L.) genome.</title>
        <authorList>
            <person name="Akparov Z."/>
            <person name="Amiraslanov A."/>
            <person name="Hajiyeva S."/>
            <person name="Abbasov M."/>
            <person name="Kaur K."/>
            <person name="Hamwieh A."/>
            <person name="Solovyev V."/>
            <person name="Salamov A."/>
            <person name="Braich B."/>
            <person name="Kosarev P."/>
            <person name="Mahmoud A."/>
            <person name="Hajiyev E."/>
            <person name="Babayeva S."/>
            <person name="Izzatullayeva V."/>
            <person name="Mammadov A."/>
            <person name="Mammadov A."/>
            <person name="Sharifova S."/>
            <person name="Ojaghi J."/>
            <person name="Eynullazada K."/>
            <person name="Bayramov B."/>
            <person name="Abdulazimova A."/>
            <person name="Shahmuradov I."/>
        </authorList>
    </citation>
    <scope>NUCLEOTIDE SEQUENCE [LARGE SCALE GENOMIC DNA]</scope>
    <source>
        <strain evidence="10">AG2017</strain>
        <strain evidence="12">cv. AG2017</strain>
        <tissue evidence="10">Leaf</tissue>
    </source>
</reference>
<evidence type="ECO:0000313" key="9">
    <source>
        <dbReference type="EMBL" id="OWM84696.1"/>
    </source>
</evidence>
<keyword evidence="3" id="KW-0813">Transport</keyword>
<dbReference type="GO" id="GO:0006865">
    <property type="term" value="P:amino acid transport"/>
    <property type="evidence" value="ECO:0007669"/>
    <property type="project" value="UniProtKB-KW"/>
</dbReference>
<dbReference type="EMBL" id="MTKT01001287">
    <property type="protein sequence ID" value="OWM84696.1"/>
    <property type="molecule type" value="Genomic_DNA"/>
</dbReference>
<accession>A0A218XJ00</accession>
<comment type="similarity">
    <text evidence="2">Belongs to the GLUTAMINE DUMPER 1 (TC 9.B.60) family.</text>
</comment>
<sequence length="107" mass="11479">MRASNSTANVHTWNSDSPLPYLFGGLGLMTILIAAALVILACSYRKRPESSVEDKSVKPTILQLEPEPRVVVIMAGDNLPSFLAKPAVVRMDAKAAPPFPSGCDEKV</sequence>
<evidence type="ECO:0000256" key="2">
    <source>
        <dbReference type="ARBA" id="ARBA00009977"/>
    </source>
</evidence>
<gene>
    <name evidence="9" type="ORF">CDL15_Pgr027483</name>
    <name evidence="10" type="ORF">CRG98_009751</name>
</gene>
<dbReference type="Proteomes" id="UP000233551">
    <property type="component" value="Unassembled WGS sequence"/>
</dbReference>
<name>A0A218XJ00_PUNGR</name>